<comment type="caution">
    <text evidence="1">The sequence shown here is derived from an EMBL/GenBank/DDBJ whole genome shotgun (WGS) entry which is preliminary data.</text>
</comment>
<sequence length="77" mass="8621">MSVSDFLIASVKLARIAGTSSIFVTRQSIKIPIRQTLTPMSRSPAQITGWRYLLRLRRFAPQILLPPSSDYSTPTKS</sequence>
<protein>
    <submittedName>
        <fullName evidence="1">Uncharacterized protein</fullName>
    </submittedName>
</protein>
<proteinExistence type="predicted"/>
<evidence type="ECO:0000313" key="2">
    <source>
        <dbReference type="Proteomes" id="UP001303046"/>
    </source>
</evidence>
<gene>
    <name evidence="1" type="primary">Necator_chrIV.g13582</name>
    <name evidence="1" type="ORF">RB195_000291</name>
</gene>
<dbReference type="EMBL" id="JAVFWL010000004">
    <property type="protein sequence ID" value="KAK6746956.1"/>
    <property type="molecule type" value="Genomic_DNA"/>
</dbReference>
<organism evidence="1 2">
    <name type="scientific">Necator americanus</name>
    <name type="common">Human hookworm</name>
    <dbReference type="NCBI Taxonomy" id="51031"/>
    <lineage>
        <taxon>Eukaryota</taxon>
        <taxon>Metazoa</taxon>
        <taxon>Ecdysozoa</taxon>
        <taxon>Nematoda</taxon>
        <taxon>Chromadorea</taxon>
        <taxon>Rhabditida</taxon>
        <taxon>Rhabditina</taxon>
        <taxon>Rhabditomorpha</taxon>
        <taxon>Strongyloidea</taxon>
        <taxon>Ancylostomatidae</taxon>
        <taxon>Bunostominae</taxon>
        <taxon>Necator</taxon>
    </lineage>
</organism>
<evidence type="ECO:0000313" key="1">
    <source>
        <dbReference type="EMBL" id="KAK6746956.1"/>
    </source>
</evidence>
<accession>A0ABR1DA32</accession>
<name>A0ABR1DA32_NECAM</name>
<reference evidence="1 2" key="1">
    <citation type="submission" date="2023-08" db="EMBL/GenBank/DDBJ databases">
        <title>A Necator americanus chromosomal reference genome.</title>
        <authorList>
            <person name="Ilik V."/>
            <person name="Petrzelkova K.J."/>
            <person name="Pardy F."/>
            <person name="Fuh T."/>
            <person name="Niatou-Singa F.S."/>
            <person name="Gouil Q."/>
            <person name="Baker L."/>
            <person name="Ritchie M.E."/>
            <person name="Jex A.R."/>
            <person name="Gazzola D."/>
            <person name="Li H."/>
            <person name="Toshio Fujiwara R."/>
            <person name="Zhan B."/>
            <person name="Aroian R.V."/>
            <person name="Pafco B."/>
            <person name="Schwarz E.M."/>
        </authorList>
    </citation>
    <scope>NUCLEOTIDE SEQUENCE [LARGE SCALE GENOMIC DNA]</scope>
    <source>
        <strain evidence="1 2">Aroian</strain>
        <tissue evidence="1">Whole animal</tissue>
    </source>
</reference>
<dbReference type="Proteomes" id="UP001303046">
    <property type="component" value="Unassembled WGS sequence"/>
</dbReference>
<keyword evidence="2" id="KW-1185">Reference proteome</keyword>